<dbReference type="STRING" id="871325.SAMN05444349_1098"/>
<dbReference type="Gene3D" id="2.120.10.30">
    <property type="entry name" value="TolB, C-terminal domain"/>
    <property type="match status" value="1"/>
</dbReference>
<evidence type="ECO:0000313" key="3">
    <source>
        <dbReference type="Proteomes" id="UP000184436"/>
    </source>
</evidence>
<protein>
    <submittedName>
        <fullName evidence="2">6-bladed beta-propeller protein</fullName>
    </submittedName>
</protein>
<proteinExistence type="predicted"/>
<dbReference type="Pfam" id="PF17170">
    <property type="entry name" value="DUF5128"/>
    <property type="match status" value="1"/>
</dbReference>
<keyword evidence="3" id="KW-1185">Reference proteome</keyword>
<dbReference type="Proteomes" id="UP000184436">
    <property type="component" value="Unassembled WGS sequence"/>
</dbReference>
<dbReference type="SUPFAM" id="SSF101908">
    <property type="entry name" value="Putative isomerase YbhE"/>
    <property type="match status" value="1"/>
</dbReference>
<accession>A0A1M4XV14</accession>
<dbReference type="InterPro" id="IPR011042">
    <property type="entry name" value="6-blade_b-propeller_TolB-like"/>
</dbReference>
<keyword evidence="1" id="KW-0732">Signal</keyword>
<evidence type="ECO:0000313" key="2">
    <source>
        <dbReference type="EMBL" id="SHE97092.1"/>
    </source>
</evidence>
<evidence type="ECO:0000256" key="1">
    <source>
        <dbReference type="SAM" id="SignalP"/>
    </source>
</evidence>
<dbReference type="EMBL" id="FQVD01000009">
    <property type="protein sequence ID" value="SHE97092.1"/>
    <property type="molecule type" value="Genomic_DNA"/>
</dbReference>
<organism evidence="2 3">
    <name type="scientific">Bacteroides faecichinchillae</name>
    <dbReference type="NCBI Taxonomy" id="871325"/>
    <lineage>
        <taxon>Bacteria</taxon>
        <taxon>Pseudomonadati</taxon>
        <taxon>Bacteroidota</taxon>
        <taxon>Bacteroidia</taxon>
        <taxon>Bacteroidales</taxon>
        <taxon>Bacteroidaceae</taxon>
        <taxon>Bacteroides</taxon>
    </lineage>
</organism>
<feature type="signal peptide" evidence="1">
    <location>
        <begin position="1"/>
        <end position="19"/>
    </location>
</feature>
<gene>
    <name evidence="2" type="ORF">SAMN05444349_1098</name>
</gene>
<dbReference type="RefSeq" id="WP_025074371.1">
    <property type="nucleotide sequence ID" value="NZ_FQVD01000009.1"/>
</dbReference>
<dbReference type="AlphaFoldDB" id="A0A1M4XV14"/>
<sequence>MRKLLLVSFALCMVFNTSAQTKKQPKSKALPVIDVTKDYPKKEITLKDYVTTEFIPLETTDDVLLDNLVYYRTTFTDHYIATCNRQDGTIFVFDRAGKIKHHFNRKGQSGEEYIYIFSLRIDEKAKELYLLDGNKVLVYSFEGNFKRRLPVPRDIRISKMYIYDDQSLICYDSYDLDRTGKVPNDCPYFLMSKKDGTISRLPITIKNRIGNMIYTKDTPEMTSTYSMTASPMVSNGTEFILSDLAGDTVYLFKNKKITPLFVRTPKSAETDPRVMFYCDSKVGNYLFMSAIPKRMYKDSERIKAKTFVFDLSTGEIYGSLEIMNADISNKRPFMIDNCDVQLPENCTLECHDSERLLKAYKESKLTGKLKEIASKMTEDDNPVFALSKFNLK</sequence>
<dbReference type="OrthoDB" id="819585at2"/>
<reference evidence="2 3" key="1">
    <citation type="submission" date="2016-11" db="EMBL/GenBank/DDBJ databases">
        <authorList>
            <person name="Jaros S."/>
            <person name="Januszkiewicz K."/>
            <person name="Wedrychowicz H."/>
        </authorList>
    </citation>
    <scope>NUCLEOTIDE SEQUENCE [LARGE SCALE GENOMIC DNA]</scope>
    <source>
        <strain evidence="2 3">DSM 26883</strain>
    </source>
</reference>
<name>A0A1M4XV14_9BACE</name>
<feature type="chain" id="PRO_5030031186" evidence="1">
    <location>
        <begin position="20"/>
        <end position="392"/>
    </location>
</feature>